<name>A0AAC9IGS7_9BACI</name>
<evidence type="ECO:0000313" key="3">
    <source>
        <dbReference type="EMBL" id="MCY9577430.1"/>
    </source>
</evidence>
<feature type="transmembrane region" description="Helical" evidence="1">
    <location>
        <begin position="63"/>
        <end position="82"/>
    </location>
</feature>
<dbReference type="Proteomes" id="UP001527057">
    <property type="component" value="Unassembled WGS sequence"/>
</dbReference>
<feature type="transmembrane region" description="Helical" evidence="1">
    <location>
        <begin position="5"/>
        <end position="22"/>
    </location>
</feature>
<proteinExistence type="predicted"/>
<keyword evidence="5" id="KW-1185">Reference proteome</keyword>
<protein>
    <submittedName>
        <fullName evidence="2">Uncharacterized protein</fullName>
    </submittedName>
</protein>
<gene>
    <name evidence="2" type="ORF">BK049_06270</name>
    <name evidence="3" type="ORF">M5W27_16745</name>
</gene>
<dbReference type="EMBL" id="CP017786">
    <property type="protein sequence ID" value="AOZ88337.1"/>
    <property type="molecule type" value="Genomic_DNA"/>
</dbReference>
<feature type="transmembrane region" description="Helical" evidence="1">
    <location>
        <begin position="126"/>
        <end position="144"/>
    </location>
</feature>
<dbReference type="Proteomes" id="UP000177709">
    <property type="component" value="Chromosome"/>
</dbReference>
<reference evidence="3 5" key="2">
    <citation type="submission" date="2022-05" db="EMBL/GenBank/DDBJ databases">
        <title>Genome Sequencing of Bee-Associated Microbes.</title>
        <authorList>
            <person name="Dunlap C."/>
        </authorList>
    </citation>
    <scope>NUCLEOTIDE SEQUENCE [LARGE SCALE GENOMIC DNA]</scope>
    <source>
        <strain evidence="3 5">CBP-1093</strain>
    </source>
</reference>
<evidence type="ECO:0000313" key="4">
    <source>
        <dbReference type="Proteomes" id="UP000177709"/>
    </source>
</evidence>
<organism evidence="2 4">
    <name type="scientific">Bacillus xiamenensis</name>
    <dbReference type="NCBI Taxonomy" id="1178537"/>
    <lineage>
        <taxon>Bacteria</taxon>
        <taxon>Bacillati</taxon>
        <taxon>Bacillota</taxon>
        <taxon>Bacilli</taxon>
        <taxon>Bacillales</taxon>
        <taxon>Bacillaceae</taxon>
        <taxon>Bacillus</taxon>
    </lineage>
</organism>
<evidence type="ECO:0000256" key="1">
    <source>
        <dbReference type="SAM" id="Phobius"/>
    </source>
</evidence>
<reference evidence="2 4" key="1">
    <citation type="submission" date="2016-10" db="EMBL/GenBank/DDBJ databases">
        <title>Whole genome sequence of hyper active fibrinolysis bacterium Bacillus pumilus strain VV3 isolated from fermented rice.</title>
        <authorList>
            <person name="Mariadas V.A."/>
            <person name="Vijayaraghavan P."/>
            <person name="Dhandapani V."/>
        </authorList>
    </citation>
    <scope>NUCLEOTIDE SEQUENCE [LARGE SCALE GENOMIC DNA]</scope>
    <source>
        <strain evidence="2 4">VV3</strain>
    </source>
</reference>
<sequence>MKKHIILVSLLSGIIAFILSILKMDEINNNLLELQLEGNQDIIEVSKWIGISLAVIGETFKPVIEVLLFSLVIFLGFVTLGINQSYKSIFKRGILAYYCILLGNLIVIILYLLNVSNAEHMITLPILWNLNIFVLVSFSLWCYSYVKDKENRNYKFYIPFVLLFLFSLAISAFSSFIPQ</sequence>
<dbReference type="AlphaFoldDB" id="A0AAC9IGS7"/>
<dbReference type="KEGG" id="bxi:BK049_06270"/>
<evidence type="ECO:0000313" key="2">
    <source>
        <dbReference type="EMBL" id="AOZ88337.1"/>
    </source>
</evidence>
<evidence type="ECO:0000313" key="5">
    <source>
        <dbReference type="Proteomes" id="UP001527057"/>
    </source>
</evidence>
<keyword evidence="1" id="KW-0812">Transmembrane</keyword>
<accession>A0AAC9IGS7</accession>
<dbReference type="RefSeq" id="WP_071168103.1">
    <property type="nucleotide sequence ID" value="NZ_CP017786.1"/>
</dbReference>
<keyword evidence="1" id="KW-0472">Membrane</keyword>
<feature type="transmembrane region" description="Helical" evidence="1">
    <location>
        <begin position="94"/>
        <end position="114"/>
    </location>
</feature>
<keyword evidence="1" id="KW-1133">Transmembrane helix</keyword>
<dbReference type="EMBL" id="JAMDMH010000042">
    <property type="protein sequence ID" value="MCY9577430.1"/>
    <property type="molecule type" value="Genomic_DNA"/>
</dbReference>
<feature type="transmembrane region" description="Helical" evidence="1">
    <location>
        <begin position="156"/>
        <end position="177"/>
    </location>
</feature>